<comment type="caution">
    <text evidence="1">The sequence shown here is derived from an EMBL/GenBank/DDBJ whole genome shotgun (WGS) entry which is preliminary data.</text>
</comment>
<keyword evidence="2" id="KW-1185">Reference proteome</keyword>
<gene>
    <name evidence="1" type="ORF">TrLO_g5185</name>
</gene>
<reference evidence="2" key="1">
    <citation type="journal article" date="2023" name="Commun. Biol.">
        <title>Genome analysis of Parmales, the sister group of diatoms, reveals the evolutionary specialization of diatoms from phago-mixotrophs to photoautotrophs.</title>
        <authorList>
            <person name="Ban H."/>
            <person name="Sato S."/>
            <person name="Yoshikawa S."/>
            <person name="Yamada K."/>
            <person name="Nakamura Y."/>
            <person name="Ichinomiya M."/>
            <person name="Sato N."/>
            <person name="Blanc-Mathieu R."/>
            <person name="Endo H."/>
            <person name="Kuwata A."/>
            <person name="Ogata H."/>
        </authorList>
    </citation>
    <scope>NUCLEOTIDE SEQUENCE [LARGE SCALE GENOMIC DNA]</scope>
    <source>
        <strain evidence="2">NIES 3700</strain>
    </source>
</reference>
<proteinExistence type="predicted"/>
<dbReference type="EMBL" id="BRXW01000162">
    <property type="protein sequence ID" value="GMI11468.1"/>
    <property type="molecule type" value="Genomic_DNA"/>
</dbReference>
<dbReference type="AlphaFoldDB" id="A0A9W7FG67"/>
<evidence type="ECO:0000313" key="2">
    <source>
        <dbReference type="Proteomes" id="UP001165122"/>
    </source>
</evidence>
<dbReference type="Proteomes" id="UP001165122">
    <property type="component" value="Unassembled WGS sequence"/>
</dbReference>
<accession>A0A9W7FG67</accession>
<evidence type="ECO:0000313" key="1">
    <source>
        <dbReference type="EMBL" id="GMI11468.1"/>
    </source>
</evidence>
<name>A0A9W7FG67_9STRA</name>
<sequence length="178" mass="19776">MTTKPSANIKEELEGDEEHGYVKTFTATVSDSVEFYSIPLPSFLPGYSFTAHHKSLAVSLATRKPEEEMSCWRLLCCCYRKGRICNLPDDPSFNKDFGVADAELDNSRLLQLPYFAPPWGKQAYLDVTIPNNDDEAGTEITNNQIADFMSKFQSEAVKQGAPLNKAMTAPTGNAVIRE</sequence>
<organism evidence="1 2">
    <name type="scientific">Triparma laevis f. longispina</name>
    <dbReference type="NCBI Taxonomy" id="1714387"/>
    <lineage>
        <taxon>Eukaryota</taxon>
        <taxon>Sar</taxon>
        <taxon>Stramenopiles</taxon>
        <taxon>Ochrophyta</taxon>
        <taxon>Bolidophyceae</taxon>
        <taxon>Parmales</taxon>
        <taxon>Triparmaceae</taxon>
        <taxon>Triparma</taxon>
    </lineage>
</organism>
<protein>
    <submittedName>
        <fullName evidence="1">Uncharacterized protein</fullName>
    </submittedName>
</protein>